<dbReference type="RefSeq" id="WP_281464274.1">
    <property type="nucleotide sequence ID" value="NZ_CP124535.1"/>
</dbReference>
<dbReference type="InterPro" id="IPR027417">
    <property type="entry name" value="P-loop_NTPase"/>
</dbReference>
<name>A0ABY8Q2R8_9RHOB</name>
<evidence type="ECO:0000313" key="2">
    <source>
        <dbReference type="EMBL" id="WGV15143.1"/>
    </source>
</evidence>
<dbReference type="InterPro" id="IPR011990">
    <property type="entry name" value="TPR-like_helical_dom_sf"/>
</dbReference>
<organism evidence="2 3">
    <name type="scientific">Fuscovulum ytuae</name>
    <dbReference type="NCBI Taxonomy" id="3042299"/>
    <lineage>
        <taxon>Bacteria</taxon>
        <taxon>Pseudomonadati</taxon>
        <taxon>Pseudomonadota</taxon>
        <taxon>Alphaproteobacteria</taxon>
        <taxon>Rhodobacterales</taxon>
        <taxon>Paracoccaceae</taxon>
        <taxon>Fuscovulum</taxon>
    </lineage>
</organism>
<gene>
    <name evidence="2" type="ORF">QF092_12760</name>
</gene>
<protein>
    <submittedName>
        <fullName evidence="2">Sulfotransferase</fullName>
    </submittedName>
</protein>
<keyword evidence="1" id="KW-0808">Transferase</keyword>
<dbReference type="Gene3D" id="3.40.50.300">
    <property type="entry name" value="P-loop containing nucleotide triphosphate hydrolases"/>
    <property type="match status" value="1"/>
</dbReference>
<dbReference type="PANTHER" id="PTHR12788:SF10">
    <property type="entry name" value="PROTEIN-TYROSINE SULFOTRANSFERASE"/>
    <property type="match status" value="1"/>
</dbReference>
<accession>A0ABY8Q2R8</accession>
<dbReference type="Proteomes" id="UP001230978">
    <property type="component" value="Chromosome"/>
</dbReference>
<dbReference type="SUPFAM" id="SSF52540">
    <property type="entry name" value="P-loop containing nucleoside triphosphate hydrolases"/>
    <property type="match status" value="1"/>
</dbReference>
<sequence>MSSLQDALADKLEDADEAEEDGRFEQAIILCNEVTRIDRKQAEAWKIRTRSFIAMERLDLAIENAREAAKLFPSSVTHRIMQARIHVLARRWEKGATIYRAILRDNPAHLNSIRELMDFETITPQDDIYTQLVRAADDDGMKPYDRASTWFLRAQIHMVAGEDDLAFRLFDEGNRRMREDVHENRRLEYSFSRLLPELDLAFQRRHSPMTPPDACPLFVIAGLPRSGKTLLEKLLGSQPSLYAVGETSVLYNLFLDVDRSGGADGTIRALRALPGQPIRDHFADRLKYGPKKGAIRCIDTTPGSLEQLGLLGPLHPDVPIVFVRRDTRDLAASLYFKQFNKAHRYTYDLGTAARAIARTEYLARRWQATMPNPMAEIRYEEMVADPVGTARRLLTQFGLPVEEEALRHAAGDDGRSLNLLPGRSLDGVGAIRRDLVGFSERFARQLETVLPAYEAEIRDLG</sequence>
<dbReference type="Pfam" id="PF13469">
    <property type="entry name" value="Sulfotransfer_3"/>
    <property type="match status" value="1"/>
</dbReference>
<dbReference type="InterPro" id="IPR026634">
    <property type="entry name" value="TPST-like"/>
</dbReference>
<dbReference type="SUPFAM" id="SSF48452">
    <property type="entry name" value="TPR-like"/>
    <property type="match status" value="1"/>
</dbReference>
<evidence type="ECO:0000313" key="3">
    <source>
        <dbReference type="Proteomes" id="UP001230978"/>
    </source>
</evidence>
<reference evidence="2 3" key="1">
    <citation type="submission" date="2023-04" db="EMBL/GenBank/DDBJ databases">
        <title>YMD61, complete Genome.</title>
        <authorList>
            <person name="Zhang J."/>
        </authorList>
    </citation>
    <scope>NUCLEOTIDE SEQUENCE [LARGE SCALE GENOMIC DNA]</scope>
    <source>
        <strain evidence="2 3">YMD61</strain>
    </source>
</reference>
<dbReference type="PANTHER" id="PTHR12788">
    <property type="entry name" value="PROTEIN-TYROSINE SULFOTRANSFERASE 2"/>
    <property type="match status" value="1"/>
</dbReference>
<proteinExistence type="predicted"/>
<keyword evidence="3" id="KW-1185">Reference proteome</keyword>
<dbReference type="EMBL" id="CP124535">
    <property type="protein sequence ID" value="WGV15143.1"/>
    <property type="molecule type" value="Genomic_DNA"/>
</dbReference>
<evidence type="ECO:0000256" key="1">
    <source>
        <dbReference type="ARBA" id="ARBA00022679"/>
    </source>
</evidence>
<dbReference type="Gene3D" id="1.25.40.10">
    <property type="entry name" value="Tetratricopeptide repeat domain"/>
    <property type="match status" value="1"/>
</dbReference>